<evidence type="ECO:0000256" key="1">
    <source>
        <dbReference type="ARBA" id="ARBA00003236"/>
    </source>
</evidence>
<evidence type="ECO:0000313" key="10">
    <source>
        <dbReference type="EMBL" id="MEH2555211.1"/>
    </source>
</evidence>
<reference evidence="10 11" key="1">
    <citation type="submission" date="2024-02" db="EMBL/GenBank/DDBJ databases">
        <title>Adaptive strategies in a cosmopolitan and abundant soil bacterium.</title>
        <authorList>
            <person name="Carini P."/>
        </authorList>
    </citation>
    <scope>NUCLEOTIDE SEQUENCE [LARGE SCALE GENOMIC DNA]</scope>
    <source>
        <strain evidence="10 11">AZCC 1608</strain>
    </source>
</reference>
<accession>A0ABU8B9I9</accession>
<evidence type="ECO:0000256" key="8">
    <source>
        <dbReference type="SAM" id="SignalP"/>
    </source>
</evidence>
<dbReference type="Pfam" id="PF01522">
    <property type="entry name" value="Polysacc_deac_1"/>
    <property type="match status" value="1"/>
</dbReference>
<keyword evidence="4" id="KW-0479">Metal-binding</keyword>
<evidence type="ECO:0000256" key="7">
    <source>
        <dbReference type="SAM" id="MobiDB-lite"/>
    </source>
</evidence>
<evidence type="ECO:0000256" key="6">
    <source>
        <dbReference type="ARBA" id="ARBA00032976"/>
    </source>
</evidence>
<dbReference type="InterPro" id="IPR050248">
    <property type="entry name" value="Polysacc_deacetylase_ArnD"/>
</dbReference>
<name>A0ABU8B9I9_9BRAD</name>
<dbReference type="PROSITE" id="PS51677">
    <property type="entry name" value="NODB"/>
    <property type="match status" value="1"/>
</dbReference>
<feature type="chain" id="PRO_5045845133" description="Chitooligosaccharide deacetylase" evidence="8">
    <location>
        <begin position="24"/>
        <end position="314"/>
    </location>
</feature>
<comment type="function">
    <text evidence="1">Is involved in generating a small heat-stable compound (Nod), an acylated oligomer of N-acetylglucosamine, that stimulates mitosis in various plant protoplasts.</text>
</comment>
<feature type="signal peptide" evidence="8">
    <location>
        <begin position="1"/>
        <end position="23"/>
    </location>
</feature>
<evidence type="ECO:0000256" key="4">
    <source>
        <dbReference type="ARBA" id="ARBA00022723"/>
    </source>
</evidence>
<evidence type="ECO:0000313" key="11">
    <source>
        <dbReference type="Proteomes" id="UP001364224"/>
    </source>
</evidence>
<dbReference type="PANTHER" id="PTHR10587">
    <property type="entry name" value="GLYCOSYL TRANSFERASE-RELATED"/>
    <property type="match status" value="1"/>
</dbReference>
<dbReference type="SUPFAM" id="SSF88713">
    <property type="entry name" value="Glycoside hydrolase/deacetylase"/>
    <property type="match status" value="1"/>
</dbReference>
<protein>
    <recommendedName>
        <fullName evidence="3">Chitooligosaccharide deacetylase</fullName>
    </recommendedName>
    <alternativeName>
        <fullName evidence="6">Nodulation protein B</fullName>
    </alternativeName>
</protein>
<evidence type="ECO:0000256" key="2">
    <source>
        <dbReference type="ARBA" id="ARBA00010973"/>
    </source>
</evidence>
<comment type="caution">
    <text evidence="10">The sequence shown here is derived from an EMBL/GenBank/DDBJ whole genome shotgun (WGS) entry which is preliminary data.</text>
</comment>
<dbReference type="Proteomes" id="UP001364224">
    <property type="component" value="Unassembled WGS sequence"/>
</dbReference>
<dbReference type="RefSeq" id="WP_334480225.1">
    <property type="nucleotide sequence ID" value="NZ_JAZHRV010000001.1"/>
</dbReference>
<keyword evidence="11" id="KW-1185">Reference proteome</keyword>
<organism evidence="10 11">
    <name type="scientific">Bradyrhizobium algeriense</name>
    <dbReference type="NCBI Taxonomy" id="634784"/>
    <lineage>
        <taxon>Bacteria</taxon>
        <taxon>Pseudomonadati</taxon>
        <taxon>Pseudomonadota</taxon>
        <taxon>Alphaproteobacteria</taxon>
        <taxon>Hyphomicrobiales</taxon>
        <taxon>Nitrobacteraceae</taxon>
        <taxon>Bradyrhizobium</taxon>
    </lineage>
</organism>
<feature type="compositionally biased region" description="Low complexity" evidence="7">
    <location>
        <begin position="31"/>
        <end position="47"/>
    </location>
</feature>
<dbReference type="InterPro" id="IPR002509">
    <property type="entry name" value="NODB_dom"/>
</dbReference>
<dbReference type="InterPro" id="IPR011330">
    <property type="entry name" value="Glyco_hydro/deAcase_b/a-brl"/>
</dbReference>
<dbReference type="EMBL" id="JAZHRV010000001">
    <property type="protein sequence ID" value="MEH2555211.1"/>
    <property type="molecule type" value="Genomic_DNA"/>
</dbReference>
<dbReference type="PANTHER" id="PTHR10587:SF133">
    <property type="entry name" value="CHITIN DEACETYLASE 1-RELATED"/>
    <property type="match status" value="1"/>
</dbReference>
<gene>
    <name evidence="10" type="ORF">V1286_002740</name>
</gene>
<evidence type="ECO:0000259" key="9">
    <source>
        <dbReference type="PROSITE" id="PS51677"/>
    </source>
</evidence>
<feature type="domain" description="NodB homology" evidence="9">
    <location>
        <begin position="90"/>
        <end position="273"/>
    </location>
</feature>
<evidence type="ECO:0000256" key="5">
    <source>
        <dbReference type="ARBA" id="ARBA00022801"/>
    </source>
</evidence>
<feature type="region of interest" description="Disordered" evidence="7">
    <location>
        <begin position="26"/>
        <end position="57"/>
    </location>
</feature>
<keyword evidence="8" id="KW-0732">Signal</keyword>
<dbReference type="CDD" id="cd10917">
    <property type="entry name" value="CE4_NodB_like_6s_7s"/>
    <property type="match status" value="1"/>
</dbReference>
<dbReference type="Gene3D" id="3.20.20.370">
    <property type="entry name" value="Glycoside hydrolase/deacetylase"/>
    <property type="match status" value="1"/>
</dbReference>
<sequence>MRIAAGTIFAGAVSLLASSAAWAQTPSAKGAPTAPQAAAAPAPAAAPVSTRPPCNNPNALGIGRTVEIDTTGGPGFGFEHFKELDFLRDKEVVLTFDDGPWPVNTPAVLKALAEECTTGIFFPIGKHATYYPEILKQVMAAGHSIGSHTWSHAALVNKKLNEQQRKDEIEKGFSAVKWALGGKAPAPFFRFPALQHPPEMVTYLGARNIGIFSCDLDSFDFKASKAQTIIDNVMRKVEKNGKGIILMHDFQKHTAEALPELLKKLKAGGYKVVAMRAKTPVQTIAQYDEDIVKDLKLPTVSSRPVSSVVQTISE</sequence>
<keyword evidence="5" id="KW-0378">Hydrolase</keyword>
<proteinExistence type="inferred from homology"/>
<evidence type="ECO:0000256" key="3">
    <source>
        <dbReference type="ARBA" id="ARBA00020071"/>
    </source>
</evidence>
<comment type="similarity">
    <text evidence="2">Belongs to the polysaccharide deacetylase family.</text>
</comment>